<keyword evidence="6" id="KW-0799">Topoisomerase</keyword>
<dbReference type="GO" id="GO:0005524">
    <property type="term" value="F:ATP binding"/>
    <property type="evidence" value="ECO:0007669"/>
    <property type="project" value="UniProtKB-KW"/>
</dbReference>
<dbReference type="Pfam" id="PF16898">
    <property type="entry name" value="TOPRIM_C"/>
    <property type="match status" value="1"/>
</dbReference>
<sequence length="137" mass="15842">MQIPHRFLSISTAEEAKEYFSNIDRHRIIYKYDSIKDDLVIRLVFNSALSDDRKDWIKWHTEDVNQKTKNLIRNIKVAENPAYHPVGQFGTCLHGGNGAASTRYIFTRICPFAVSLFNNDELVLTYLNEDGMSIESE</sequence>
<dbReference type="EC" id="5.6.2.2" evidence="3"/>
<reference evidence="11" key="1">
    <citation type="submission" date="2021-02" db="EMBL/GenBank/DDBJ databases">
        <authorList>
            <person name="Nowell W R."/>
        </authorList>
    </citation>
    <scope>NUCLEOTIDE SEQUENCE</scope>
</reference>
<dbReference type="InterPro" id="IPR013760">
    <property type="entry name" value="Topo_IIA-like_dom_sf"/>
</dbReference>
<dbReference type="Gene3D" id="3.40.50.670">
    <property type="match status" value="1"/>
</dbReference>
<feature type="domain" description="C-terminal associated" evidence="10">
    <location>
        <begin position="8"/>
        <end position="66"/>
    </location>
</feature>
<dbReference type="GO" id="GO:0006265">
    <property type="term" value="P:DNA topological change"/>
    <property type="evidence" value="ECO:0007669"/>
    <property type="project" value="InterPro"/>
</dbReference>
<evidence type="ECO:0000313" key="11">
    <source>
        <dbReference type="EMBL" id="CAF1595915.1"/>
    </source>
</evidence>
<dbReference type="PANTHER" id="PTHR10169:SF38">
    <property type="entry name" value="DNA TOPOISOMERASE 2"/>
    <property type="match status" value="1"/>
</dbReference>
<dbReference type="GO" id="GO:0005634">
    <property type="term" value="C:nucleus"/>
    <property type="evidence" value="ECO:0007669"/>
    <property type="project" value="TreeGrafter"/>
</dbReference>
<evidence type="ECO:0000259" key="10">
    <source>
        <dbReference type="Pfam" id="PF16898"/>
    </source>
</evidence>
<dbReference type="InterPro" id="IPR050634">
    <property type="entry name" value="DNA_Topoisomerase_II"/>
</dbReference>
<dbReference type="Gene3D" id="3.90.199.10">
    <property type="entry name" value="Topoisomerase II, domain 5"/>
    <property type="match status" value="1"/>
</dbReference>
<dbReference type="InterPro" id="IPR013759">
    <property type="entry name" value="Topo_IIA_B_C"/>
</dbReference>
<dbReference type="PANTHER" id="PTHR10169">
    <property type="entry name" value="DNA TOPOISOMERASE/GYRASE"/>
    <property type="match status" value="1"/>
</dbReference>
<name>A0A816AJX8_9BILA</name>
<dbReference type="Pfam" id="PF00521">
    <property type="entry name" value="DNA_topoisoIV"/>
    <property type="match status" value="1"/>
</dbReference>
<gene>
    <name evidence="11" type="ORF">CJN711_LOCUS34580</name>
</gene>
<dbReference type="EMBL" id="CAJNOV010016787">
    <property type="protein sequence ID" value="CAF1595915.1"/>
    <property type="molecule type" value="Genomic_DNA"/>
</dbReference>
<dbReference type="SUPFAM" id="SSF56719">
    <property type="entry name" value="Type II DNA topoisomerase"/>
    <property type="match status" value="1"/>
</dbReference>
<keyword evidence="5" id="KW-0067">ATP-binding</keyword>
<evidence type="ECO:0000256" key="3">
    <source>
        <dbReference type="ARBA" id="ARBA00012895"/>
    </source>
</evidence>
<keyword evidence="7" id="KW-0238">DNA-binding</keyword>
<organism evidence="11 12">
    <name type="scientific">Rotaria magnacalcarata</name>
    <dbReference type="NCBI Taxonomy" id="392030"/>
    <lineage>
        <taxon>Eukaryota</taxon>
        <taxon>Metazoa</taxon>
        <taxon>Spiralia</taxon>
        <taxon>Gnathifera</taxon>
        <taxon>Rotifera</taxon>
        <taxon>Eurotatoria</taxon>
        <taxon>Bdelloidea</taxon>
        <taxon>Philodinida</taxon>
        <taxon>Philodinidae</taxon>
        <taxon>Rotaria</taxon>
    </lineage>
</organism>
<evidence type="ECO:0000256" key="6">
    <source>
        <dbReference type="ARBA" id="ARBA00023029"/>
    </source>
</evidence>
<dbReference type="InterPro" id="IPR031660">
    <property type="entry name" value="TOPRIM_C"/>
</dbReference>
<evidence type="ECO:0000256" key="1">
    <source>
        <dbReference type="ARBA" id="ARBA00000185"/>
    </source>
</evidence>
<keyword evidence="4" id="KW-0547">Nucleotide-binding</keyword>
<dbReference type="InterPro" id="IPR002205">
    <property type="entry name" value="Topo_IIA_dom_A"/>
</dbReference>
<dbReference type="GO" id="GO:0000819">
    <property type="term" value="P:sister chromatid segregation"/>
    <property type="evidence" value="ECO:0007669"/>
    <property type="project" value="TreeGrafter"/>
</dbReference>
<comment type="caution">
    <text evidence="11">The sequence shown here is derived from an EMBL/GenBank/DDBJ whole genome shotgun (WGS) entry which is preliminary data.</text>
</comment>
<dbReference type="GO" id="GO:0003918">
    <property type="term" value="F:DNA topoisomerase type II (double strand cut, ATP-hydrolyzing) activity"/>
    <property type="evidence" value="ECO:0007669"/>
    <property type="project" value="UniProtKB-EC"/>
</dbReference>
<evidence type="ECO:0000256" key="7">
    <source>
        <dbReference type="ARBA" id="ARBA00023125"/>
    </source>
</evidence>
<keyword evidence="8" id="KW-0413">Isomerase</keyword>
<comment type="cofactor">
    <cofactor evidence="2">
        <name>Mg(2+)</name>
        <dbReference type="ChEBI" id="CHEBI:18420"/>
    </cofactor>
</comment>
<dbReference type="Proteomes" id="UP000663855">
    <property type="component" value="Unassembled WGS sequence"/>
</dbReference>
<dbReference type="GO" id="GO:0000712">
    <property type="term" value="P:resolution of meiotic recombination intermediates"/>
    <property type="evidence" value="ECO:0007669"/>
    <property type="project" value="TreeGrafter"/>
</dbReference>
<dbReference type="InterPro" id="IPR013758">
    <property type="entry name" value="Topo_IIA_A/C_ab"/>
</dbReference>
<protein>
    <recommendedName>
        <fullName evidence="3">DNA topoisomerase (ATP-hydrolyzing)</fullName>
        <ecNumber evidence="3">5.6.2.2</ecNumber>
    </recommendedName>
</protein>
<evidence type="ECO:0000256" key="2">
    <source>
        <dbReference type="ARBA" id="ARBA00001946"/>
    </source>
</evidence>
<evidence type="ECO:0000256" key="8">
    <source>
        <dbReference type="ARBA" id="ARBA00023235"/>
    </source>
</evidence>
<evidence type="ECO:0000256" key="4">
    <source>
        <dbReference type="ARBA" id="ARBA00022741"/>
    </source>
</evidence>
<feature type="domain" description="Topo IIA-type catalytic" evidence="9">
    <location>
        <begin position="81"/>
        <end position="135"/>
    </location>
</feature>
<evidence type="ECO:0000259" key="9">
    <source>
        <dbReference type="Pfam" id="PF00521"/>
    </source>
</evidence>
<comment type="catalytic activity">
    <reaction evidence="1">
        <text>ATP-dependent breakage, passage and rejoining of double-stranded DNA.</text>
        <dbReference type="EC" id="5.6.2.2"/>
    </reaction>
</comment>
<accession>A0A816AJX8</accession>
<proteinExistence type="predicted"/>
<evidence type="ECO:0000256" key="5">
    <source>
        <dbReference type="ARBA" id="ARBA00022840"/>
    </source>
</evidence>
<dbReference type="GO" id="GO:0003677">
    <property type="term" value="F:DNA binding"/>
    <property type="evidence" value="ECO:0007669"/>
    <property type="project" value="UniProtKB-KW"/>
</dbReference>
<evidence type="ECO:0000313" key="12">
    <source>
        <dbReference type="Proteomes" id="UP000663855"/>
    </source>
</evidence>
<dbReference type="AlphaFoldDB" id="A0A816AJX8"/>